<evidence type="ECO:0000313" key="2">
    <source>
        <dbReference type="Proteomes" id="UP000309997"/>
    </source>
</evidence>
<keyword evidence="2" id="KW-1185">Reference proteome</keyword>
<dbReference type="EMBL" id="RCHU02000016">
    <property type="protein sequence ID" value="KAL3569410.1"/>
    <property type="molecule type" value="Genomic_DNA"/>
</dbReference>
<gene>
    <name evidence="1" type="ORF">D5086_029300</name>
</gene>
<sequence length="209" mass="23992">MSPAMTLILLQHNYLCSATVTPERKVEECKRSRGNAHCRLCCQYERAIVAVHGVSWHCKLAKGLLLPLLKRSSQTLPTLTFAFTIFTTYIIVGRNARLIFFSSLFSYVVCSSCRETIKAIYGSHSKELDNFNRSLRSFEQIWAIILLCHKEKGLKKVENWSSLHVHSTVQQYDTTRILDTGKIIKGKAWLPFRLSVQNIYGAPFWQHLL</sequence>
<name>A0ACC4AT45_POPAL</name>
<comment type="caution">
    <text evidence="1">The sequence shown here is derived from an EMBL/GenBank/DDBJ whole genome shotgun (WGS) entry which is preliminary data.</text>
</comment>
<reference evidence="1 2" key="1">
    <citation type="journal article" date="2024" name="Plant Biotechnol. J.">
        <title>Genome and CRISPR/Cas9 system of a widespread forest tree (Populus alba) in the world.</title>
        <authorList>
            <person name="Liu Y.J."/>
            <person name="Jiang P.F."/>
            <person name="Han X.M."/>
            <person name="Li X.Y."/>
            <person name="Wang H.M."/>
            <person name="Wang Y.J."/>
            <person name="Wang X.X."/>
            <person name="Zeng Q.Y."/>
        </authorList>
    </citation>
    <scope>NUCLEOTIDE SEQUENCE [LARGE SCALE GENOMIC DNA]</scope>
    <source>
        <strain evidence="2">cv. PAL-ZL1</strain>
    </source>
</reference>
<dbReference type="Proteomes" id="UP000309997">
    <property type="component" value="Unassembled WGS sequence"/>
</dbReference>
<evidence type="ECO:0000313" key="1">
    <source>
        <dbReference type="EMBL" id="KAL3569410.1"/>
    </source>
</evidence>
<protein>
    <submittedName>
        <fullName evidence="1">Uncharacterized protein</fullName>
    </submittedName>
</protein>
<proteinExistence type="predicted"/>
<organism evidence="1 2">
    <name type="scientific">Populus alba</name>
    <name type="common">White poplar</name>
    <dbReference type="NCBI Taxonomy" id="43335"/>
    <lineage>
        <taxon>Eukaryota</taxon>
        <taxon>Viridiplantae</taxon>
        <taxon>Streptophyta</taxon>
        <taxon>Embryophyta</taxon>
        <taxon>Tracheophyta</taxon>
        <taxon>Spermatophyta</taxon>
        <taxon>Magnoliopsida</taxon>
        <taxon>eudicotyledons</taxon>
        <taxon>Gunneridae</taxon>
        <taxon>Pentapetalae</taxon>
        <taxon>rosids</taxon>
        <taxon>fabids</taxon>
        <taxon>Malpighiales</taxon>
        <taxon>Salicaceae</taxon>
        <taxon>Saliceae</taxon>
        <taxon>Populus</taxon>
    </lineage>
</organism>
<accession>A0ACC4AT45</accession>